<dbReference type="Pfam" id="PF03732">
    <property type="entry name" value="Retrotrans_gag"/>
    <property type="match status" value="1"/>
</dbReference>
<evidence type="ECO:0000256" key="2">
    <source>
        <dbReference type="SAM" id="MobiDB-lite"/>
    </source>
</evidence>
<evidence type="ECO:0000256" key="1">
    <source>
        <dbReference type="PROSITE-ProRule" id="PRU00047"/>
    </source>
</evidence>
<keyword evidence="1" id="KW-0862">Zinc</keyword>
<feature type="region of interest" description="Disordered" evidence="2">
    <location>
        <begin position="252"/>
        <end position="271"/>
    </location>
</feature>
<feature type="domain" description="CCHC-type" evidence="3">
    <location>
        <begin position="220"/>
        <end position="235"/>
    </location>
</feature>
<feature type="region of interest" description="Disordered" evidence="2">
    <location>
        <begin position="170"/>
        <end position="190"/>
    </location>
</feature>
<organism evidence="4 5">
    <name type="scientific">Camelina sativa</name>
    <name type="common">False flax</name>
    <name type="synonym">Myagrum sativum</name>
    <dbReference type="NCBI Taxonomy" id="90675"/>
    <lineage>
        <taxon>Eukaryota</taxon>
        <taxon>Viridiplantae</taxon>
        <taxon>Streptophyta</taxon>
        <taxon>Embryophyta</taxon>
        <taxon>Tracheophyta</taxon>
        <taxon>Spermatophyta</taxon>
        <taxon>Magnoliopsida</taxon>
        <taxon>eudicotyledons</taxon>
        <taxon>Gunneridae</taxon>
        <taxon>Pentapetalae</taxon>
        <taxon>rosids</taxon>
        <taxon>malvids</taxon>
        <taxon>Brassicales</taxon>
        <taxon>Brassicaceae</taxon>
        <taxon>Camelineae</taxon>
        <taxon>Camelina</taxon>
    </lineage>
</organism>
<dbReference type="InterPro" id="IPR001878">
    <property type="entry name" value="Znf_CCHC"/>
</dbReference>
<dbReference type="InterPro" id="IPR005162">
    <property type="entry name" value="Retrotrans_gag_dom"/>
</dbReference>
<dbReference type="GeneID" id="104750888"/>
<dbReference type="RefSeq" id="XP_010471048.1">
    <property type="nucleotide sequence ID" value="XM_010472746.1"/>
</dbReference>
<evidence type="ECO:0000259" key="3">
    <source>
        <dbReference type="PROSITE" id="PS50158"/>
    </source>
</evidence>
<reference evidence="4" key="1">
    <citation type="journal article" date="2014" name="Nat. Commun.">
        <title>The emerging biofuel crop Camelina sativa retains a highly undifferentiated hexaploid genome structure.</title>
        <authorList>
            <person name="Kagale S."/>
            <person name="Koh C."/>
            <person name="Nixon J."/>
            <person name="Bollina V."/>
            <person name="Clarke W.E."/>
            <person name="Tuteja R."/>
            <person name="Spillane C."/>
            <person name="Robinson S.J."/>
            <person name="Links M.G."/>
            <person name="Clarke C."/>
            <person name="Higgins E.E."/>
            <person name="Huebert T."/>
            <person name="Sharpe A.G."/>
            <person name="Parkin I.A."/>
        </authorList>
    </citation>
    <scope>NUCLEOTIDE SEQUENCE [LARGE SCALE GENOMIC DNA]</scope>
    <source>
        <strain evidence="4">cv. DH55</strain>
    </source>
</reference>
<gene>
    <name evidence="5" type="primary">LOC104750888</name>
</gene>
<sequence length="271" mass="31720">MGMETFGGKSNPIDADNWRKRLERNLDNTRCPHEYRRDLAVQYLKEEALVWWEKVVKQAQGRYELTWEDFKTEFSRKYFPREAMDRMENDFLELRQGSTTVRDYDREFDRLSMFAGRFMNEDELIRRFLRGLRIELKNRCEMYDYHSKIELVEKAANLEIGLEKEMNQNKEAHAKATKGTSSSKKTWDNQIDGPMQDQGLACGTCGKSHRGVCWITLGGCMKCGELGHKRENCPKGVDHCHKCGRLGHYANRDEEQLPPSPKRLALGKRLD</sequence>
<dbReference type="PANTHER" id="PTHR34482:SF49">
    <property type="entry name" value="RETROTRANSPOSON GAG DOMAIN-CONTAINING PROTEIN"/>
    <property type="match status" value="1"/>
</dbReference>
<proteinExistence type="predicted"/>
<name>A0ABM0WH77_CAMSA</name>
<protein>
    <submittedName>
        <fullName evidence="5">Uncharacterized protein LOC104750888</fullName>
    </submittedName>
</protein>
<evidence type="ECO:0000313" key="5">
    <source>
        <dbReference type="RefSeq" id="XP_010471048.1"/>
    </source>
</evidence>
<accession>A0ABM0WH77</accession>
<keyword evidence="1" id="KW-0863">Zinc-finger</keyword>
<dbReference type="SUPFAM" id="SSF57756">
    <property type="entry name" value="Retrovirus zinc finger-like domains"/>
    <property type="match status" value="1"/>
</dbReference>
<dbReference type="InterPro" id="IPR036875">
    <property type="entry name" value="Znf_CCHC_sf"/>
</dbReference>
<keyword evidence="4" id="KW-1185">Reference proteome</keyword>
<evidence type="ECO:0000313" key="4">
    <source>
        <dbReference type="Proteomes" id="UP000694864"/>
    </source>
</evidence>
<reference evidence="5" key="2">
    <citation type="submission" date="2025-08" db="UniProtKB">
        <authorList>
            <consortium name="RefSeq"/>
        </authorList>
    </citation>
    <scope>IDENTIFICATION</scope>
    <source>
        <tissue evidence="5">Leaf</tissue>
    </source>
</reference>
<dbReference type="Gene3D" id="4.10.60.10">
    <property type="entry name" value="Zinc finger, CCHC-type"/>
    <property type="match status" value="1"/>
</dbReference>
<keyword evidence="1" id="KW-0479">Metal-binding</keyword>
<dbReference type="PROSITE" id="PS50158">
    <property type="entry name" value="ZF_CCHC"/>
    <property type="match status" value="1"/>
</dbReference>
<dbReference type="Proteomes" id="UP000694864">
    <property type="component" value="Chromosome 2"/>
</dbReference>
<dbReference type="PANTHER" id="PTHR34482">
    <property type="entry name" value="DNA DAMAGE-INDUCIBLE PROTEIN 1-LIKE"/>
    <property type="match status" value="1"/>
</dbReference>
<dbReference type="SMART" id="SM00343">
    <property type="entry name" value="ZnF_C2HC"/>
    <property type="match status" value="2"/>
</dbReference>